<dbReference type="SUPFAM" id="SSF52374">
    <property type="entry name" value="Nucleotidylyl transferase"/>
    <property type="match status" value="1"/>
</dbReference>
<dbReference type="InterPro" id="IPR020061">
    <property type="entry name" value="Glu_tRNA_lig_a-bdl"/>
</dbReference>
<dbReference type="Gene3D" id="2.40.240.10">
    <property type="entry name" value="Ribosomal Protein L25, Chain P"/>
    <property type="match status" value="2"/>
</dbReference>
<feature type="binding site" evidence="8">
    <location>
        <begin position="67"/>
        <end position="69"/>
    </location>
    <ligand>
        <name>ATP</name>
        <dbReference type="ChEBI" id="CHEBI:30616"/>
    </ligand>
</feature>
<reference evidence="13 14" key="1">
    <citation type="submission" date="2020-05" db="EMBL/GenBank/DDBJ databases">
        <title>Compete genome of Limnobacter sp. SAORIC-580.</title>
        <authorList>
            <person name="Song J."/>
            <person name="Cho J.-C."/>
        </authorList>
    </citation>
    <scope>NUCLEOTIDE SEQUENCE [LARGE SCALE GENOMIC DNA]</scope>
    <source>
        <strain evidence="13 14">SAORIC-580</strain>
    </source>
</reference>
<dbReference type="Gene3D" id="3.90.800.10">
    <property type="entry name" value="Glutamyl-tRNA Synthetase, Domain 3"/>
    <property type="match status" value="1"/>
</dbReference>
<keyword evidence="3 8" id="KW-0436">Ligase</keyword>
<dbReference type="InterPro" id="IPR000924">
    <property type="entry name" value="Glu/Gln-tRNA-synth"/>
</dbReference>
<dbReference type="EC" id="6.1.1.18" evidence="8"/>
<comment type="subunit">
    <text evidence="8">Monomer.</text>
</comment>
<comment type="similarity">
    <text evidence="1 8 9">Belongs to the class-I aminoacyl-tRNA synthetase family.</text>
</comment>
<evidence type="ECO:0000256" key="6">
    <source>
        <dbReference type="ARBA" id="ARBA00022917"/>
    </source>
</evidence>
<dbReference type="InterPro" id="IPR014729">
    <property type="entry name" value="Rossmann-like_a/b/a_fold"/>
</dbReference>
<dbReference type="InterPro" id="IPR020056">
    <property type="entry name" value="Rbsml_bL25/Gln-tRNA_synth_N"/>
</dbReference>
<dbReference type="PRINTS" id="PR00987">
    <property type="entry name" value="TRNASYNTHGLU"/>
</dbReference>
<name>A0ABX6N2U5_9BURK</name>
<dbReference type="Pfam" id="PF00749">
    <property type="entry name" value="tRNA-synt_1c"/>
    <property type="match status" value="1"/>
</dbReference>
<comment type="catalytic activity">
    <reaction evidence="8">
        <text>tRNA(Gln) + L-glutamine + ATP = L-glutaminyl-tRNA(Gln) + AMP + diphosphate</text>
        <dbReference type="Rhea" id="RHEA:20121"/>
        <dbReference type="Rhea" id="RHEA-COMP:9662"/>
        <dbReference type="Rhea" id="RHEA-COMP:9681"/>
        <dbReference type="ChEBI" id="CHEBI:30616"/>
        <dbReference type="ChEBI" id="CHEBI:33019"/>
        <dbReference type="ChEBI" id="CHEBI:58359"/>
        <dbReference type="ChEBI" id="CHEBI:78442"/>
        <dbReference type="ChEBI" id="CHEBI:78521"/>
        <dbReference type="ChEBI" id="CHEBI:456215"/>
        <dbReference type="EC" id="6.1.1.18"/>
    </reaction>
</comment>
<feature type="binding site" evidence="8">
    <location>
        <position position="267"/>
    </location>
    <ligand>
        <name>ATP</name>
        <dbReference type="ChEBI" id="CHEBI:30616"/>
    </ligand>
</feature>
<dbReference type="Proteomes" id="UP000501130">
    <property type="component" value="Chromosome"/>
</dbReference>
<protein>
    <recommendedName>
        <fullName evidence="8">Glutamine--tRNA ligase</fullName>
        <ecNumber evidence="8">6.1.1.18</ecNumber>
    </recommendedName>
    <alternativeName>
        <fullName evidence="8">Glutaminyl-tRNA synthetase</fullName>
        <shortName evidence="8">GlnRS</shortName>
    </alternativeName>
</protein>
<evidence type="ECO:0000256" key="2">
    <source>
        <dbReference type="ARBA" id="ARBA00022490"/>
    </source>
</evidence>
<evidence type="ECO:0000256" key="1">
    <source>
        <dbReference type="ARBA" id="ARBA00005594"/>
    </source>
</evidence>
<dbReference type="InterPro" id="IPR004514">
    <property type="entry name" value="Gln-tRNA-synth"/>
</dbReference>
<keyword evidence="7 8" id="KW-0030">Aminoacyl-tRNA synthetase</keyword>
<organism evidence="13 14">
    <name type="scientific">Limnobacter profundi</name>
    <dbReference type="NCBI Taxonomy" id="2732163"/>
    <lineage>
        <taxon>Bacteria</taxon>
        <taxon>Pseudomonadati</taxon>
        <taxon>Pseudomonadota</taxon>
        <taxon>Betaproteobacteria</taxon>
        <taxon>Burkholderiales</taxon>
        <taxon>Burkholderiaceae</taxon>
        <taxon>Limnobacter</taxon>
    </lineage>
</organism>
<keyword evidence="4 8" id="KW-0547">Nucleotide-binding</keyword>
<dbReference type="Gene3D" id="3.40.50.620">
    <property type="entry name" value="HUPs"/>
    <property type="match status" value="1"/>
</dbReference>
<dbReference type="RefSeq" id="WP_171097643.1">
    <property type="nucleotide sequence ID" value="NZ_CP053084.1"/>
</dbReference>
<dbReference type="InterPro" id="IPR050132">
    <property type="entry name" value="Gln/Glu-tRNA_Ligase"/>
</dbReference>
<feature type="binding site" evidence="8">
    <location>
        <begin position="312"/>
        <end position="313"/>
    </location>
    <ligand>
        <name>ATP</name>
        <dbReference type="ChEBI" id="CHEBI:30616"/>
    </ligand>
</feature>
<keyword evidence="5 8" id="KW-0067">ATP-binding</keyword>
<accession>A0ABX6N2U5</accession>
<dbReference type="InterPro" id="IPR020058">
    <property type="entry name" value="Glu/Gln-tRNA-synth_Ib_cat-dom"/>
</dbReference>
<dbReference type="HAMAP" id="MF_00126">
    <property type="entry name" value="Gln_tRNA_synth"/>
    <property type="match status" value="1"/>
</dbReference>
<gene>
    <name evidence="8" type="primary">glnS</name>
    <name evidence="13" type="ORF">HKT17_02725</name>
</gene>
<evidence type="ECO:0000259" key="11">
    <source>
        <dbReference type="Pfam" id="PF03950"/>
    </source>
</evidence>
<keyword evidence="14" id="KW-1185">Reference proteome</keyword>
<evidence type="ECO:0000259" key="10">
    <source>
        <dbReference type="Pfam" id="PF00749"/>
    </source>
</evidence>
<comment type="subcellular location">
    <subcellularLocation>
        <location evidence="8">Cytoplasm</location>
    </subcellularLocation>
</comment>
<dbReference type="EMBL" id="CP053084">
    <property type="protein sequence ID" value="QJR28699.1"/>
    <property type="molecule type" value="Genomic_DNA"/>
</dbReference>
<evidence type="ECO:0000259" key="12">
    <source>
        <dbReference type="Pfam" id="PF20974"/>
    </source>
</evidence>
<feature type="short sequence motif" description="'KMSKS' region" evidence="8">
    <location>
        <begin position="319"/>
        <end position="323"/>
    </location>
</feature>
<evidence type="ECO:0000256" key="3">
    <source>
        <dbReference type="ARBA" id="ARBA00022598"/>
    </source>
</evidence>
<evidence type="ECO:0000256" key="9">
    <source>
        <dbReference type="RuleBase" id="RU363037"/>
    </source>
</evidence>
<dbReference type="Gene3D" id="1.10.1160.10">
    <property type="entry name" value="Glutamyl-trna Synthetase, Domain 2"/>
    <property type="match status" value="1"/>
</dbReference>
<dbReference type="NCBIfam" id="NF011291">
    <property type="entry name" value="PRK14703.1"/>
    <property type="match status" value="1"/>
</dbReference>
<evidence type="ECO:0000256" key="5">
    <source>
        <dbReference type="ARBA" id="ARBA00022840"/>
    </source>
</evidence>
<dbReference type="InterPro" id="IPR049437">
    <property type="entry name" value="tRNA-synt_1c_C2"/>
</dbReference>
<dbReference type="NCBIfam" id="TIGR00440">
    <property type="entry name" value="glnS"/>
    <property type="match status" value="1"/>
</dbReference>
<sequence length="605" mass="68516">MSDSANKNTHAGADNAPASNFLRNIIDADLKKPEYQVRPWAGKPGGADVHDGAPADPANIRLRFPPEPNGYLHVGHAKAICVNFGLAKEYGGACHMRFDDTNPEKESEEFADSILDAVHWLGFRWENFGDDNLYYASDYFDFMYQAAEFLIQAGLAYVDEQNADDMRANRGTLTQAGVDSPFRNRPAAESLARFRAMRAGELPDGAAVLRAKIDMASPNMNMRDPAVYRIRRAFHHRTGDDWCIYPMYTFAHPIEDALERITHSFCTLEFEDQRPFYDWLLDNLASEHKTADGGVLKPLLSHPLPKQIEFARLNLSYVVTSKRKLQQLVTENKLNGWDDPRMPTIVGLRRRGYTPEAIQLFCARIGVSKSDSWIDYSVLEGALRDTLDPIAHRAVAVLDPIPLILDNVDDDWADMCTAPVHPHHPHWGVRQFTIGKRLWIEAEDFQENPEKKFFRLFPGNRVRLRYGYVIECTGCDKDESGKVTAVHAQVFLDSKSSTPGADNYKVKGNIHWVDAEDCLPATVRLYDRLFTEEHPDSGGKNFMDSLNPNSLTEVKAYLEAGLKDAWSGTVYQFERHGYFVPDLKDHTLENPVFNRATTLKDSWSK</sequence>
<feature type="binding site" evidence="8">
    <location>
        <position position="248"/>
    </location>
    <ligand>
        <name>L-glutamine</name>
        <dbReference type="ChEBI" id="CHEBI:58359"/>
    </ligand>
</feature>
<dbReference type="Pfam" id="PF20974">
    <property type="entry name" value="tRNA-synt_1c_C2"/>
    <property type="match status" value="1"/>
</dbReference>
<dbReference type="InterPro" id="IPR020059">
    <property type="entry name" value="Glu/Gln-tRNA-synth_Ib_codon-bd"/>
</dbReference>
<dbReference type="InterPro" id="IPR011035">
    <property type="entry name" value="Ribosomal_bL25/Gln-tRNA_synth"/>
</dbReference>
<comment type="caution">
    <text evidence="8">Lacks conserved residue(s) required for the propagation of feature annotation.</text>
</comment>
<feature type="domain" description="Glutamyl/glutaminyl-tRNA synthetase class Ib catalytic" evidence="10">
    <location>
        <begin position="60"/>
        <end position="373"/>
    </location>
</feature>
<dbReference type="InterPro" id="IPR022861">
    <property type="entry name" value="Gln_tRNA_ligase_bac"/>
</dbReference>
<proteinExistence type="inferred from homology"/>
<evidence type="ECO:0000256" key="7">
    <source>
        <dbReference type="ARBA" id="ARBA00023146"/>
    </source>
</evidence>
<evidence type="ECO:0000313" key="14">
    <source>
        <dbReference type="Proteomes" id="UP000501130"/>
    </source>
</evidence>
<keyword evidence="2 8" id="KW-0963">Cytoplasm</keyword>
<feature type="domain" description="Glutamyl/glutaminyl-tRNA synthetase class Ib anti-codon binding" evidence="11">
    <location>
        <begin position="391"/>
        <end position="489"/>
    </location>
</feature>
<dbReference type="PANTHER" id="PTHR43097:SF5">
    <property type="entry name" value="GLUTAMATE--TRNA LIGASE"/>
    <property type="match status" value="1"/>
</dbReference>
<keyword evidence="6 8" id="KW-0648">Protein biosynthesis</keyword>
<evidence type="ECO:0000313" key="13">
    <source>
        <dbReference type="EMBL" id="QJR28699.1"/>
    </source>
</evidence>
<feature type="binding site" evidence="8">
    <location>
        <position position="99"/>
    </location>
    <ligand>
        <name>L-glutamine</name>
        <dbReference type="ChEBI" id="CHEBI:58359"/>
    </ligand>
</feature>
<evidence type="ECO:0000256" key="8">
    <source>
        <dbReference type="HAMAP-Rule" id="MF_00126"/>
    </source>
</evidence>
<dbReference type="PANTHER" id="PTHR43097">
    <property type="entry name" value="GLUTAMINE-TRNA LIGASE"/>
    <property type="match status" value="1"/>
</dbReference>
<dbReference type="GO" id="GO:0016874">
    <property type="term" value="F:ligase activity"/>
    <property type="evidence" value="ECO:0007669"/>
    <property type="project" value="UniProtKB-KW"/>
</dbReference>
<feature type="domain" description="tRNA synthetases class I (E and Q) anti-codon binding" evidence="12">
    <location>
        <begin position="510"/>
        <end position="582"/>
    </location>
</feature>
<dbReference type="Pfam" id="PF03950">
    <property type="entry name" value="tRNA-synt_1c_C"/>
    <property type="match status" value="1"/>
</dbReference>
<dbReference type="SUPFAM" id="SSF50715">
    <property type="entry name" value="Ribosomal protein L25-like"/>
    <property type="match status" value="1"/>
</dbReference>
<evidence type="ECO:0000256" key="4">
    <source>
        <dbReference type="ARBA" id="ARBA00022741"/>
    </source>
</evidence>